<evidence type="ECO:0000256" key="6">
    <source>
        <dbReference type="ARBA" id="ARBA00023016"/>
    </source>
</evidence>
<evidence type="ECO:0000256" key="4">
    <source>
        <dbReference type="ARBA" id="ARBA00022801"/>
    </source>
</evidence>
<reference evidence="7" key="1">
    <citation type="submission" date="2022-01" db="EMBL/GenBank/DDBJ databases">
        <title>Complete genome of Methanomicrobium antiquum DSM 21220.</title>
        <authorList>
            <person name="Chen S.-C."/>
            <person name="You Y.-T."/>
            <person name="Zhou Y.-Z."/>
            <person name="Lai M.-C."/>
        </authorList>
    </citation>
    <scope>NUCLEOTIDE SEQUENCE</scope>
    <source>
        <strain evidence="7">DSM 21220</strain>
    </source>
</reference>
<dbReference type="InterPro" id="IPR012933">
    <property type="entry name" value="HicA_mRNA_interferase"/>
</dbReference>
<dbReference type="AlphaFoldDB" id="A0AAF0FV09"/>
<keyword evidence="2" id="KW-0540">Nuclease</keyword>
<keyword evidence="5" id="KW-0694">RNA-binding</keyword>
<accession>A0AAF0FV09</accession>
<dbReference type="GO" id="GO:0003729">
    <property type="term" value="F:mRNA binding"/>
    <property type="evidence" value="ECO:0007669"/>
    <property type="project" value="InterPro"/>
</dbReference>
<keyword evidence="3" id="KW-0255">Endonuclease</keyword>
<keyword evidence="1" id="KW-1277">Toxin-antitoxin system</keyword>
<evidence type="ECO:0000313" key="7">
    <source>
        <dbReference type="EMBL" id="WFN36983.1"/>
    </source>
</evidence>
<evidence type="ECO:0000256" key="3">
    <source>
        <dbReference type="ARBA" id="ARBA00022759"/>
    </source>
</evidence>
<dbReference type="KEGG" id="manq:L1994_00890"/>
<dbReference type="Gene3D" id="3.30.920.30">
    <property type="entry name" value="Hypothetical protein"/>
    <property type="match status" value="1"/>
</dbReference>
<dbReference type="EMBL" id="CP091092">
    <property type="protein sequence ID" value="WFN36983.1"/>
    <property type="molecule type" value="Genomic_DNA"/>
</dbReference>
<name>A0AAF0FV09_9EURY</name>
<protein>
    <submittedName>
        <fullName evidence="7">Type II toxin-antitoxin system HicA family toxin</fullName>
    </submittedName>
</protein>
<keyword evidence="8" id="KW-1185">Reference proteome</keyword>
<evidence type="ECO:0000256" key="1">
    <source>
        <dbReference type="ARBA" id="ARBA00022649"/>
    </source>
</evidence>
<dbReference type="Proteomes" id="UP001218895">
    <property type="component" value="Chromosome"/>
</dbReference>
<evidence type="ECO:0000313" key="8">
    <source>
        <dbReference type="Proteomes" id="UP001218895"/>
    </source>
</evidence>
<dbReference type="RefSeq" id="WP_278099820.1">
    <property type="nucleotide sequence ID" value="NZ_CP091092.1"/>
</dbReference>
<sequence length="73" mass="8250">MTTKRLLPVSAKDMIRVFSKIGYQIDRQKGSHIVMSRGEDILIIPNHNPVSKGTERELIKDAGLSVEEFNNLL</sequence>
<proteinExistence type="predicted"/>
<keyword evidence="6" id="KW-0346">Stress response</keyword>
<evidence type="ECO:0000256" key="2">
    <source>
        <dbReference type="ARBA" id="ARBA00022722"/>
    </source>
</evidence>
<dbReference type="GeneID" id="79948908"/>
<dbReference type="SUPFAM" id="SSF54786">
    <property type="entry name" value="YcfA/nrd intein domain"/>
    <property type="match status" value="1"/>
</dbReference>
<dbReference type="Pfam" id="PF07927">
    <property type="entry name" value="HicA_toxin"/>
    <property type="match status" value="1"/>
</dbReference>
<keyword evidence="4" id="KW-0378">Hydrolase</keyword>
<dbReference type="GO" id="GO:0004519">
    <property type="term" value="F:endonuclease activity"/>
    <property type="evidence" value="ECO:0007669"/>
    <property type="project" value="UniProtKB-KW"/>
</dbReference>
<evidence type="ECO:0000256" key="5">
    <source>
        <dbReference type="ARBA" id="ARBA00022884"/>
    </source>
</evidence>
<dbReference type="GO" id="GO:0016787">
    <property type="term" value="F:hydrolase activity"/>
    <property type="evidence" value="ECO:0007669"/>
    <property type="project" value="UniProtKB-KW"/>
</dbReference>
<dbReference type="InterPro" id="IPR038570">
    <property type="entry name" value="HicA_sf"/>
</dbReference>
<organism evidence="7 8">
    <name type="scientific">Methanomicrobium antiquum</name>
    <dbReference type="NCBI Taxonomy" id="487686"/>
    <lineage>
        <taxon>Archaea</taxon>
        <taxon>Methanobacteriati</taxon>
        <taxon>Methanobacteriota</taxon>
        <taxon>Stenosarchaea group</taxon>
        <taxon>Methanomicrobia</taxon>
        <taxon>Methanomicrobiales</taxon>
        <taxon>Methanomicrobiaceae</taxon>
        <taxon>Methanomicrobium</taxon>
    </lineage>
</organism>
<gene>
    <name evidence="7" type="ORF">L1994_00890</name>
</gene>